<dbReference type="SMART" id="SM00849">
    <property type="entry name" value="Lactamase_B"/>
    <property type="match status" value="1"/>
</dbReference>
<dbReference type="Proteomes" id="UP000293671">
    <property type="component" value="Unassembled WGS sequence"/>
</dbReference>
<feature type="chain" id="PRO_5020496418" evidence="2">
    <location>
        <begin position="19"/>
        <end position="316"/>
    </location>
</feature>
<keyword evidence="4" id="KW-0378">Hydrolase</keyword>
<dbReference type="OrthoDB" id="1273797at2"/>
<evidence type="ECO:0000259" key="3">
    <source>
        <dbReference type="SMART" id="SM00849"/>
    </source>
</evidence>
<dbReference type="AlphaFoldDB" id="A0A4Q7W095"/>
<keyword evidence="5" id="KW-1185">Reference proteome</keyword>
<reference evidence="4 5" key="1">
    <citation type="submission" date="2019-02" db="EMBL/GenBank/DDBJ databases">
        <title>Genomic Encyclopedia of Type Strains, Phase IV (KMG-IV): sequencing the most valuable type-strain genomes for metagenomic binning, comparative biology and taxonomic classification.</title>
        <authorList>
            <person name="Goeker M."/>
        </authorList>
    </citation>
    <scope>NUCLEOTIDE SEQUENCE [LARGE SCALE GENOMIC DNA]</scope>
    <source>
        <strain evidence="4 5">DSM 19570</strain>
    </source>
</reference>
<accession>A0A4Q7W095</accession>
<evidence type="ECO:0000313" key="5">
    <source>
        <dbReference type="Proteomes" id="UP000293671"/>
    </source>
</evidence>
<gene>
    <name evidence="4" type="ORF">EV670_0246</name>
</gene>
<comment type="similarity">
    <text evidence="1">Belongs to the metallo-beta-lactamase superfamily. Class-B beta-lactamase family.</text>
</comment>
<keyword evidence="2" id="KW-0732">Signal</keyword>
<feature type="domain" description="Metallo-beta-lactamase" evidence="3">
    <location>
        <begin position="56"/>
        <end position="244"/>
    </location>
</feature>
<protein>
    <submittedName>
        <fullName evidence="4">Quinoprotein relay system zinc metallohydrolase 2</fullName>
    </submittedName>
</protein>
<proteinExistence type="inferred from homology"/>
<feature type="signal peptide" evidence="2">
    <location>
        <begin position="1"/>
        <end position="18"/>
    </location>
</feature>
<organism evidence="4 5">
    <name type="scientific">Rivibacter subsaxonicus</name>
    <dbReference type="NCBI Taxonomy" id="457575"/>
    <lineage>
        <taxon>Bacteria</taxon>
        <taxon>Pseudomonadati</taxon>
        <taxon>Pseudomonadota</taxon>
        <taxon>Betaproteobacteria</taxon>
        <taxon>Burkholderiales</taxon>
        <taxon>Rivibacter</taxon>
    </lineage>
</organism>
<dbReference type="EMBL" id="SHKP01000004">
    <property type="protein sequence ID" value="RZU02225.1"/>
    <property type="molecule type" value="Genomic_DNA"/>
</dbReference>
<dbReference type="Gene3D" id="3.60.15.10">
    <property type="entry name" value="Ribonuclease Z/Hydroxyacylglutathione hydrolase-like"/>
    <property type="match status" value="1"/>
</dbReference>
<dbReference type="SUPFAM" id="SSF56281">
    <property type="entry name" value="Metallo-hydrolase/oxidoreductase"/>
    <property type="match status" value="1"/>
</dbReference>
<dbReference type="InterPro" id="IPR036866">
    <property type="entry name" value="RibonucZ/Hydroxyglut_hydro"/>
</dbReference>
<dbReference type="NCBIfam" id="TIGR04559">
    <property type="entry name" value="SoxH_rel_PQQ_2"/>
    <property type="match status" value="1"/>
</dbReference>
<dbReference type="InterPro" id="IPR030829">
    <property type="entry name" value="SoxH-rel_PQQ_2"/>
</dbReference>
<dbReference type="InterPro" id="IPR001279">
    <property type="entry name" value="Metallo-B-lactamas"/>
</dbReference>
<dbReference type="Pfam" id="PF00753">
    <property type="entry name" value="Lactamase_B"/>
    <property type="match status" value="1"/>
</dbReference>
<dbReference type="GO" id="GO:0016787">
    <property type="term" value="F:hydrolase activity"/>
    <property type="evidence" value="ECO:0007669"/>
    <property type="project" value="UniProtKB-KW"/>
</dbReference>
<comment type="caution">
    <text evidence="4">The sequence shown here is derived from an EMBL/GenBank/DDBJ whole genome shotgun (WGS) entry which is preliminary data.</text>
</comment>
<dbReference type="InterPro" id="IPR050855">
    <property type="entry name" value="NDM-1-like"/>
</dbReference>
<evidence type="ECO:0000256" key="2">
    <source>
        <dbReference type="SAM" id="SignalP"/>
    </source>
</evidence>
<name>A0A4Q7W095_9BURK</name>
<dbReference type="CDD" id="cd16282">
    <property type="entry name" value="metallo-hydrolase-like_MBL-fold"/>
    <property type="match status" value="1"/>
</dbReference>
<dbReference type="RefSeq" id="WP_130430005.1">
    <property type="nucleotide sequence ID" value="NZ_SHKP01000004.1"/>
</dbReference>
<sequence>MRPWLRALALTVGWGALAASTAAAPALRIETQELAPGVHVHVGAIEDWGPDNAGDVANLGFVVGARCVAVIDSGGSRAVGEALRAAIARRTDKPVCAVVNTHAHPDHVLGNAAFLGAGAGGASPEFIGHARLPAALAARGPYYLKALERDFGAAGAGSEIVLPTRTVGDALNLDIGGRTLLIRAWPTAHTDADLTVTDVQSGTLFAGDLLFVEHLPALDGKLLGWLGVMDALAREPVRLVVPGHGAPSRDWPAALAPQRAYLLGLRDGVKDAIARNLTLSQTVNELDGRGLQGWRLTDRFHRRNLTAAFAELEWAE</sequence>
<dbReference type="PANTHER" id="PTHR42951:SF4">
    <property type="entry name" value="ACYL-COENZYME A THIOESTERASE MBLAC2"/>
    <property type="match status" value="1"/>
</dbReference>
<dbReference type="PANTHER" id="PTHR42951">
    <property type="entry name" value="METALLO-BETA-LACTAMASE DOMAIN-CONTAINING"/>
    <property type="match status" value="1"/>
</dbReference>
<evidence type="ECO:0000256" key="1">
    <source>
        <dbReference type="ARBA" id="ARBA00005250"/>
    </source>
</evidence>
<dbReference type="GO" id="GO:0017001">
    <property type="term" value="P:antibiotic catabolic process"/>
    <property type="evidence" value="ECO:0007669"/>
    <property type="project" value="UniProtKB-ARBA"/>
</dbReference>
<evidence type="ECO:0000313" key="4">
    <source>
        <dbReference type="EMBL" id="RZU02225.1"/>
    </source>
</evidence>